<evidence type="ECO:0000313" key="3">
    <source>
        <dbReference type="Proteomes" id="UP000060787"/>
    </source>
</evidence>
<keyword evidence="3" id="KW-1185">Reference proteome</keyword>
<name>A0A0S2F431_LYSAN</name>
<evidence type="ECO:0000256" key="1">
    <source>
        <dbReference type="SAM" id="MobiDB-lite"/>
    </source>
</evidence>
<dbReference type="Proteomes" id="UP000060787">
    <property type="component" value="Chromosome"/>
</dbReference>
<gene>
    <name evidence="2" type="ORF">LA76x_0116</name>
</gene>
<evidence type="ECO:0000313" key="2">
    <source>
        <dbReference type="EMBL" id="ALN78278.1"/>
    </source>
</evidence>
<reference evidence="2 3" key="1">
    <citation type="journal article" date="2015" name="BMC Genomics">
        <title>Comparative genomics and metabolic profiling of the genus Lysobacter.</title>
        <authorList>
            <person name="de Bruijn I."/>
            <person name="Cheng X."/>
            <person name="de Jager V."/>
            <person name="Exposito R.G."/>
            <person name="Watrous J."/>
            <person name="Patel N."/>
            <person name="Postma J."/>
            <person name="Dorrestein P.C."/>
            <person name="Kobayashi D."/>
            <person name="Raaijmakers J.M."/>
        </authorList>
    </citation>
    <scope>NUCLEOTIDE SEQUENCE [LARGE SCALE GENOMIC DNA]</scope>
    <source>
        <strain evidence="2 3">76</strain>
    </source>
</reference>
<dbReference type="STRING" id="84531.LA76x_0116"/>
<protein>
    <submittedName>
        <fullName evidence="2">Uncharacterized protein</fullName>
    </submittedName>
</protein>
<dbReference type="EMBL" id="CP011129">
    <property type="protein sequence ID" value="ALN78278.1"/>
    <property type="molecule type" value="Genomic_DNA"/>
</dbReference>
<sequence length="56" mass="5879">MAQAVATTPVPTPSRCNSGTTERAKLRPLCRGGKRLCRFNVAVLAAAPGDLLLRAT</sequence>
<dbReference type="AlphaFoldDB" id="A0A0S2F431"/>
<dbReference type="PATRIC" id="fig|84531.8.peg.118"/>
<dbReference type="KEGG" id="lab:LA76x_0116"/>
<proteinExistence type="predicted"/>
<feature type="region of interest" description="Disordered" evidence="1">
    <location>
        <begin position="1"/>
        <end position="20"/>
    </location>
</feature>
<accession>A0A0S2F431</accession>
<organism evidence="2 3">
    <name type="scientific">Lysobacter antibioticus</name>
    <dbReference type="NCBI Taxonomy" id="84531"/>
    <lineage>
        <taxon>Bacteria</taxon>
        <taxon>Pseudomonadati</taxon>
        <taxon>Pseudomonadota</taxon>
        <taxon>Gammaproteobacteria</taxon>
        <taxon>Lysobacterales</taxon>
        <taxon>Lysobacteraceae</taxon>
        <taxon>Lysobacter</taxon>
    </lineage>
</organism>